<reference evidence="3" key="1">
    <citation type="journal article" date="2013" name="Genetics">
        <title>The draft genome and transcriptome of Panagrellus redivivus are shaped by the harsh demands of a free-living lifestyle.</title>
        <authorList>
            <person name="Srinivasan J."/>
            <person name="Dillman A.R."/>
            <person name="Macchietto M.G."/>
            <person name="Heikkinen L."/>
            <person name="Lakso M."/>
            <person name="Fracchia K.M."/>
            <person name="Antoshechkin I."/>
            <person name="Mortazavi A."/>
            <person name="Wong G."/>
            <person name="Sternberg P.W."/>
        </authorList>
    </citation>
    <scope>NUCLEOTIDE SEQUENCE [LARGE SCALE GENOMIC DNA]</scope>
    <source>
        <strain evidence="3">MT8872</strain>
    </source>
</reference>
<keyword evidence="1" id="KW-1133">Transmembrane helix</keyword>
<feature type="chain" id="PRO_5028985623" evidence="2">
    <location>
        <begin position="19"/>
        <end position="83"/>
    </location>
</feature>
<keyword evidence="1" id="KW-0812">Transmembrane</keyword>
<dbReference type="AlphaFoldDB" id="A0A7E4ZR12"/>
<evidence type="ECO:0000313" key="3">
    <source>
        <dbReference type="Proteomes" id="UP000492821"/>
    </source>
</evidence>
<feature type="signal peptide" evidence="2">
    <location>
        <begin position="1"/>
        <end position="18"/>
    </location>
</feature>
<accession>A0A7E4ZR12</accession>
<proteinExistence type="predicted"/>
<feature type="transmembrane region" description="Helical" evidence="1">
    <location>
        <begin position="44"/>
        <end position="62"/>
    </location>
</feature>
<keyword evidence="3" id="KW-1185">Reference proteome</keyword>
<keyword evidence="2" id="KW-0732">Signal</keyword>
<sequence>MKFLFVFVVVILAVFTQALRLDSNEKSEIPDDLIREKRQFFGGPFGGMGMGMMGMPMGGYGYGMGPWGYRRFGGMGMGPMMWG</sequence>
<evidence type="ECO:0000313" key="4">
    <source>
        <dbReference type="WBParaSite" id="Pan_g12005.t1"/>
    </source>
</evidence>
<dbReference type="Proteomes" id="UP000492821">
    <property type="component" value="Unassembled WGS sequence"/>
</dbReference>
<evidence type="ECO:0000256" key="1">
    <source>
        <dbReference type="SAM" id="Phobius"/>
    </source>
</evidence>
<dbReference type="WBParaSite" id="Pan_g12005.t1">
    <property type="protein sequence ID" value="Pan_g12005.t1"/>
    <property type="gene ID" value="Pan_g12005"/>
</dbReference>
<evidence type="ECO:0000256" key="2">
    <source>
        <dbReference type="SAM" id="SignalP"/>
    </source>
</evidence>
<keyword evidence="1" id="KW-0472">Membrane</keyword>
<organism evidence="3 4">
    <name type="scientific">Panagrellus redivivus</name>
    <name type="common">Microworm</name>
    <dbReference type="NCBI Taxonomy" id="6233"/>
    <lineage>
        <taxon>Eukaryota</taxon>
        <taxon>Metazoa</taxon>
        <taxon>Ecdysozoa</taxon>
        <taxon>Nematoda</taxon>
        <taxon>Chromadorea</taxon>
        <taxon>Rhabditida</taxon>
        <taxon>Tylenchina</taxon>
        <taxon>Panagrolaimomorpha</taxon>
        <taxon>Panagrolaimoidea</taxon>
        <taxon>Panagrolaimidae</taxon>
        <taxon>Panagrellus</taxon>
    </lineage>
</organism>
<protein>
    <submittedName>
        <fullName evidence="4">Uncharacterized protein</fullName>
    </submittedName>
</protein>
<reference evidence="4" key="2">
    <citation type="submission" date="2020-10" db="UniProtKB">
        <authorList>
            <consortium name="WormBaseParasite"/>
        </authorList>
    </citation>
    <scope>IDENTIFICATION</scope>
</reference>
<name>A0A7E4ZR12_PANRE</name>